<reference evidence="2 3" key="1">
    <citation type="journal article" date="2020" name="Microb. Genom.">
        <title>Genetic diversity of clinical and environmental Mucorales isolates obtained from an investigation of mucormycosis cases among solid organ transplant recipients.</title>
        <authorList>
            <person name="Nguyen M.H."/>
            <person name="Kaul D."/>
            <person name="Muto C."/>
            <person name="Cheng S.J."/>
            <person name="Richter R.A."/>
            <person name="Bruno V.M."/>
            <person name="Liu G."/>
            <person name="Beyhan S."/>
            <person name="Sundermann A.J."/>
            <person name="Mounaud S."/>
            <person name="Pasculle A.W."/>
            <person name="Nierman W.C."/>
            <person name="Driscoll E."/>
            <person name="Cumbie R."/>
            <person name="Clancy C.J."/>
            <person name="Dupont C.L."/>
        </authorList>
    </citation>
    <scope>NUCLEOTIDE SEQUENCE [LARGE SCALE GENOMIC DNA]</scope>
    <source>
        <strain evidence="2 3">GL24</strain>
    </source>
</reference>
<evidence type="ECO:0000313" key="2">
    <source>
        <dbReference type="EMBL" id="KAG1531536.1"/>
    </source>
</evidence>
<proteinExistence type="predicted"/>
<dbReference type="Proteomes" id="UP000740926">
    <property type="component" value="Unassembled WGS sequence"/>
</dbReference>
<organism evidence="2 3">
    <name type="scientific">Rhizopus delemar</name>
    <dbReference type="NCBI Taxonomy" id="936053"/>
    <lineage>
        <taxon>Eukaryota</taxon>
        <taxon>Fungi</taxon>
        <taxon>Fungi incertae sedis</taxon>
        <taxon>Mucoromycota</taxon>
        <taxon>Mucoromycotina</taxon>
        <taxon>Mucoromycetes</taxon>
        <taxon>Mucorales</taxon>
        <taxon>Mucorineae</taxon>
        <taxon>Rhizopodaceae</taxon>
        <taxon>Rhizopus</taxon>
    </lineage>
</organism>
<feature type="region of interest" description="Disordered" evidence="1">
    <location>
        <begin position="1"/>
        <end position="35"/>
    </location>
</feature>
<evidence type="ECO:0000256" key="1">
    <source>
        <dbReference type="SAM" id="MobiDB-lite"/>
    </source>
</evidence>
<sequence length="115" mass="12122">MGLQADPVDPSVGIPKQGRQGGQRGDQAQREHGPARARLIHAAAAQAAQQRQCVHRQVDTREEGRGSACIVERRTHDAGLLVVQQDRPARCHPSAARRIPAAAPAHAAPPSAAVA</sequence>
<name>A0A9P6XSN8_9FUNG</name>
<feature type="region of interest" description="Disordered" evidence="1">
    <location>
        <begin position="93"/>
        <end position="115"/>
    </location>
</feature>
<accession>A0A9P6XSN8</accession>
<keyword evidence="3" id="KW-1185">Reference proteome</keyword>
<gene>
    <name evidence="2" type="ORF">G6F50_016644</name>
</gene>
<protein>
    <submittedName>
        <fullName evidence="2">Uncharacterized protein</fullName>
    </submittedName>
</protein>
<comment type="caution">
    <text evidence="2">The sequence shown here is derived from an EMBL/GenBank/DDBJ whole genome shotgun (WGS) entry which is preliminary data.</text>
</comment>
<dbReference type="AlphaFoldDB" id="A0A9P6XSN8"/>
<dbReference type="EMBL" id="JAANIU010010768">
    <property type="protein sequence ID" value="KAG1531536.1"/>
    <property type="molecule type" value="Genomic_DNA"/>
</dbReference>
<evidence type="ECO:0000313" key="3">
    <source>
        <dbReference type="Proteomes" id="UP000740926"/>
    </source>
</evidence>